<dbReference type="Gene3D" id="1.10.3410.10">
    <property type="entry name" value="putative deoxyguanosinetriphosphate triphosphohydrolase like domain"/>
    <property type="match status" value="1"/>
</dbReference>
<dbReference type="InterPro" id="IPR050135">
    <property type="entry name" value="dGTPase-like"/>
</dbReference>
<dbReference type="Pfam" id="PF01966">
    <property type="entry name" value="HD"/>
    <property type="match status" value="1"/>
</dbReference>
<dbReference type="Gene3D" id="1.10.3210.10">
    <property type="entry name" value="Hypothetical protein af1432"/>
    <property type="match status" value="1"/>
</dbReference>
<dbReference type="Proteomes" id="UP000638188">
    <property type="component" value="Unassembled WGS sequence"/>
</dbReference>
<dbReference type="NCBIfam" id="TIGR01353">
    <property type="entry name" value="dGTP_triPase"/>
    <property type="match status" value="1"/>
</dbReference>
<evidence type="ECO:0000313" key="3">
    <source>
        <dbReference type="EMBL" id="GGC89338.1"/>
    </source>
</evidence>
<dbReference type="SUPFAM" id="SSF109604">
    <property type="entry name" value="HD-domain/PDEase-like"/>
    <property type="match status" value="1"/>
</dbReference>
<dbReference type="CDD" id="cd00077">
    <property type="entry name" value="HDc"/>
    <property type="match status" value="1"/>
</dbReference>
<sequence length="481" mass="54638">MLNWKELLNQGRRKDRLKEVPSRGLASPNGRYEIERDYDRILFSAPIRRLADKTQVFPLDKNDSVRTRLTHSHEVSTLARSIGLRLAYEQYDHFRDAGCPEFVQRSVPAILAAIGLVHDLGNPPFGHQGEYSIQSWFSKNKGKIFDTESEALDFLKFDGNAQTVRLVTKLQILNDEYGLNLTYATLGALIKYPVPATSTDSERWKKQGYFDSEKDMVQEVWEATGLSEGVRHPLTYIMEACDDIAYSVLDAEDTVKKGLASYYDLIRYLEKNCAADETVASVIEHSRRKNKEFEDSSLSPQELNDCSMQMFRVNAITSMVGSVVKGFSENIGDLMVGEPLYKGLIGVSDSKILCQTLKKFDLEYGFRHKSVLELELKGHNYIHEAMDMLWVGIRGNLNSTGYSITPFGRYAFSRISESYRRVFLDCNNSFSVNYKEAQLLADAISGMTDSYLIALHSELKPLYDRHCYEFGDTAEARPADI</sequence>
<name>A0ABQ1P5J9_9GAMM</name>
<dbReference type="EMBL" id="BMFF01000001">
    <property type="protein sequence ID" value="GGC89338.1"/>
    <property type="molecule type" value="Genomic_DNA"/>
</dbReference>
<evidence type="ECO:0000256" key="1">
    <source>
        <dbReference type="ARBA" id="ARBA00022801"/>
    </source>
</evidence>
<reference evidence="4" key="1">
    <citation type="journal article" date="2019" name="Int. J. Syst. Evol. Microbiol.">
        <title>The Global Catalogue of Microorganisms (GCM) 10K type strain sequencing project: providing services to taxonomists for standard genome sequencing and annotation.</title>
        <authorList>
            <consortium name="The Broad Institute Genomics Platform"/>
            <consortium name="The Broad Institute Genome Sequencing Center for Infectious Disease"/>
            <person name="Wu L."/>
            <person name="Ma J."/>
        </authorList>
    </citation>
    <scope>NUCLEOTIDE SEQUENCE [LARGE SCALE GENOMIC DNA]</scope>
    <source>
        <strain evidence="4">CGMCC 1.12482</strain>
    </source>
</reference>
<keyword evidence="1" id="KW-0378">Hydrolase</keyword>
<evidence type="ECO:0000259" key="2">
    <source>
        <dbReference type="SMART" id="SM00471"/>
    </source>
</evidence>
<proteinExistence type="predicted"/>
<dbReference type="PANTHER" id="PTHR11373:SF32">
    <property type="entry name" value="DEOXYGUANOSINETRIPHOSPHATE TRIPHOSPHOHYDROLASE"/>
    <property type="match status" value="1"/>
</dbReference>
<dbReference type="InterPro" id="IPR006261">
    <property type="entry name" value="dGTPase"/>
</dbReference>
<evidence type="ECO:0000313" key="4">
    <source>
        <dbReference type="Proteomes" id="UP000638188"/>
    </source>
</evidence>
<dbReference type="PANTHER" id="PTHR11373">
    <property type="entry name" value="DEOXYNUCLEOSIDE TRIPHOSPHATE TRIPHOSPHOHYDROLASE"/>
    <property type="match status" value="1"/>
</dbReference>
<accession>A0ABQ1P5J9</accession>
<dbReference type="RefSeq" id="WP_150277281.1">
    <property type="nucleotide sequence ID" value="NZ_BMFF01000001.1"/>
</dbReference>
<organism evidence="3 4">
    <name type="scientific">Halopseudomonas salina</name>
    <dbReference type="NCBI Taxonomy" id="1323744"/>
    <lineage>
        <taxon>Bacteria</taxon>
        <taxon>Pseudomonadati</taxon>
        <taxon>Pseudomonadota</taxon>
        <taxon>Gammaproteobacteria</taxon>
        <taxon>Pseudomonadales</taxon>
        <taxon>Pseudomonadaceae</taxon>
        <taxon>Halopseudomonas</taxon>
    </lineage>
</organism>
<feature type="domain" description="HD/PDEase" evidence="2">
    <location>
        <begin position="64"/>
        <end position="256"/>
    </location>
</feature>
<dbReference type="InterPro" id="IPR023293">
    <property type="entry name" value="dGTP_triP_hydro_central_sf"/>
</dbReference>
<dbReference type="Gene3D" id="1.10.3550.10">
    <property type="entry name" value="eoxyguanosinetriphosphate triphosphohydrolase domain-like"/>
    <property type="match status" value="1"/>
</dbReference>
<comment type="caution">
    <text evidence="3">The sequence shown here is derived from an EMBL/GenBank/DDBJ whole genome shotgun (WGS) entry which is preliminary data.</text>
</comment>
<gene>
    <name evidence="3" type="ORF">GCM10007418_06300</name>
</gene>
<dbReference type="InterPro" id="IPR003607">
    <property type="entry name" value="HD/PDEase_dom"/>
</dbReference>
<keyword evidence="4" id="KW-1185">Reference proteome</keyword>
<dbReference type="InterPro" id="IPR027432">
    <property type="entry name" value="dGTP_triphosphohydrolase_C"/>
</dbReference>
<dbReference type="InterPro" id="IPR006674">
    <property type="entry name" value="HD_domain"/>
</dbReference>
<dbReference type="SMART" id="SM00471">
    <property type="entry name" value="HDc"/>
    <property type="match status" value="1"/>
</dbReference>
<protein>
    <submittedName>
        <fullName evidence="3">Deoxyguanosinetriphosphate triphosphohydrolase</fullName>
    </submittedName>
</protein>